<keyword evidence="1" id="KW-0812">Transmembrane</keyword>
<dbReference type="Pfam" id="PF11738">
    <property type="entry name" value="DUF3298"/>
    <property type="match status" value="1"/>
</dbReference>
<dbReference type="InterPro" id="IPR037126">
    <property type="entry name" value="PdaC/RsiV-like_sf"/>
</dbReference>
<dbReference type="AlphaFoldDB" id="A0A9X2DUW9"/>
<evidence type="ECO:0000259" key="2">
    <source>
        <dbReference type="Pfam" id="PF11738"/>
    </source>
</evidence>
<gene>
    <name evidence="3" type="ORF">M3202_21120</name>
</gene>
<dbReference type="Gene3D" id="3.30.565.40">
    <property type="entry name" value="Fervidobacterium nodosum Rt17-B1 like"/>
    <property type="match status" value="1"/>
</dbReference>
<organism evidence="3 4">
    <name type="scientific">Halalkalibacter oceani</name>
    <dbReference type="NCBI Taxonomy" id="1653776"/>
    <lineage>
        <taxon>Bacteria</taxon>
        <taxon>Bacillati</taxon>
        <taxon>Bacillota</taxon>
        <taxon>Bacilli</taxon>
        <taxon>Bacillales</taxon>
        <taxon>Bacillaceae</taxon>
        <taxon>Halalkalibacter</taxon>
    </lineage>
</organism>
<reference evidence="3" key="1">
    <citation type="submission" date="2022-05" db="EMBL/GenBank/DDBJ databases">
        <title>Comparative Genomics of Spacecraft Associated Microbes.</title>
        <authorList>
            <person name="Tran M.T."/>
            <person name="Wright A."/>
            <person name="Seuylemezian A."/>
            <person name="Eisen J."/>
            <person name="Coil D."/>
        </authorList>
    </citation>
    <scope>NUCLEOTIDE SEQUENCE</scope>
    <source>
        <strain evidence="3">214.1.1</strain>
    </source>
</reference>
<comment type="caution">
    <text evidence="3">The sequence shown here is derived from an EMBL/GenBank/DDBJ whole genome shotgun (WGS) entry which is preliminary data.</text>
</comment>
<evidence type="ECO:0000313" key="3">
    <source>
        <dbReference type="EMBL" id="MCM3716550.1"/>
    </source>
</evidence>
<protein>
    <submittedName>
        <fullName evidence="3">DUF3298 and DUF4163 domain-containing protein</fullName>
    </submittedName>
</protein>
<feature type="transmembrane region" description="Helical" evidence="1">
    <location>
        <begin position="43"/>
        <end position="64"/>
    </location>
</feature>
<keyword evidence="1" id="KW-0472">Membrane</keyword>
<dbReference type="EMBL" id="JAMBOL010000043">
    <property type="protein sequence ID" value="MCM3716550.1"/>
    <property type="molecule type" value="Genomic_DNA"/>
</dbReference>
<proteinExistence type="predicted"/>
<dbReference type="Gene3D" id="3.90.640.20">
    <property type="entry name" value="Heat-shock cognate protein, ATPase"/>
    <property type="match status" value="1"/>
</dbReference>
<dbReference type="Proteomes" id="UP001139179">
    <property type="component" value="Unassembled WGS sequence"/>
</dbReference>
<accession>A0A9X2DUW9</accession>
<evidence type="ECO:0000313" key="4">
    <source>
        <dbReference type="Proteomes" id="UP001139179"/>
    </source>
</evidence>
<dbReference type="RefSeq" id="WP_251225200.1">
    <property type="nucleotide sequence ID" value="NZ_JAMBOL010000043.1"/>
</dbReference>
<keyword evidence="4" id="KW-1185">Reference proteome</keyword>
<feature type="domain" description="DUF3298" evidence="2">
    <location>
        <begin position="196"/>
        <end position="280"/>
    </location>
</feature>
<name>A0A9X2DUW9_9BACI</name>
<sequence>MDDRMKRWKKEYNNIAIPSELDHVVEKALRTSPAQRPRPRARWLAATAAAFFIFAAGLNISPAFAKALTDVPFIGKVVEVLTFKEYHIEEGGYQADIKVPEINNLADPSLAETLNQQYVKEGQALYEAFMAEMERAQAFGEDGLLKVDSGYEVKTETEQILSLGRYVEETVGSSMTTIQYDTIDKKNQVIVTLPSLFKDNSYIDTISENIKSQMTQQMNEDSSISYFVESADDPTGTEGFSTIAAEQSFYINEENKLVISFNEYEVAPGYMGVVEFVIPTDVLQDCLVSNEYVK</sequence>
<dbReference type="InterPro" id="IPR021729">
    <property type="entry name" value="DUF3298"/>
</dbReference>
<keyword evidence="1" id="KW-1133">Transmembrane helix</keyword>
<evidence type="ECO:0000256" key="1">
    <source>
        <dbReference type="SAM" id="Phobius"/>
    </source>
</evidence>